<comment type="caution">
    <text evidence="12">The sequence shown here is derived from an EMBL/GenBank/DDBJ whole genome shotgun (WGS) entry which is preliminary data.</text>
</comment>
<keyword evidence="5 11" id="KW-0645">Protease</keyword>
<protein>
    <recommendedName>
        <fullName evidence="11">Extracellular metalloproteinase</fullName>
        <ecNumber evidence="11">3.4.24.-</ecNumber>
    </recommendedName>
    <alternativeName>
        <fullName evidence="11">Fungalysin</fullName>
    </alternativeName>
</protein>
<dbReference type="InterPro" id="IPR027268">
    <property type="entry name" value="Peptidase_M4/M1_CTD_sf"/>
</dbReference>
<keyword evidence="10 11" id="KW-0865">Zymogen</keyword>
<evidence type="ECO:0000256" key="1">
    <source>
        <dbReference type="ARBA" id="ARBA00001947"/>
    </source>
</evidence>
<dbReference type="PANTHER" id="PTHR33478">
    <property type="entry name" value="EXTRACELLULAR METALLOPROTEINASE MEP"/>
    <property type="match status" value="1"/>
</dbReference>
<name>A0ABQ8EZD1_9FUNG</name>
<dbReference type="PANTHER" id="PTHR33478:SF1">
    <property type="entry name" value="EXTRACELLULAR METALLOPROTEINASE MEP"/>
    <property type="match status" value="1"/>
</dbReference>
<keyword evidence="4 11" id="KW-0964">Secreted</keyword>
<sequence>MEYYETSDEHIPVWKFQLRDNPITQWFEVRVNANTGGIVSKEDFKRDFAYTAIELPNENPHDGFSTIVDPEHRQSSPDGWTDAANTFHDVLYQYGFTEPAGNYQKNNFEKGGIGGDPVVISVQNSKMTNNARFFTSPDGQPGVLALYLFTITEPNRDPALDHTVTIHELTHDLSDRLTGGAQTKGCMSKIESRGLSEGYSDIIAIIFTAKPEDTRNTIRVIGEYVEGDPRGSRWYPYTTDMKVNPLKYKDAMGKKKQHNLGKIWAVILFEVYWNLVDAYGFSTNLHDATQNKGNIIFLQILVGTLMIQPCNPTFVAARDAMLAADDAYYGGVHKHLIRKGFAKRGLGFIS</sequence>
<dbReference type="Gene3D" id="1.10.390.10">
    <property type="entry name" value="Neutral Protease Domain 2"/>
    <property type="match status" value="1"/>
</dbReference>
<dbReference type="SUPFAM" id="SSF55486">
    <property type="entry name" value="Metalloproteases ('zincins'), catalytic domain"/>
    <property type="match status" value="1"/>
</dbReference>
<evidence type="ECO:0000256" key="3">
    <source>
        <dbReference type="ARBA" id="ARBA00006006"/>
    </source>
</evidence>
<dbReference type="Pfam" id="PF02128">
    <property type="entry name" value="Peptidase_M36"/>
    <property type="match status" value="1"/>
</dbReference>
<dbReference type="InterPro" id="IPR050371">
    <property type="entry name" value="Fungal_virulence_M36"/>
</dbReference>
<evidence type="ECO:0000256" key="11">
    <source>
        <dbReference type="RuleBase" id="RU364017"/>
    </source>
</evidence>
<evidence type="ECO:0000256" key="6">
    <source>
        <dbReference type="ARBA" id="ARBA00022723"/>
    </source>
</evidence>
<organism evidence="12 13">
    <name type="scientific">Batrachochytrium salamandrivorans</name>
    <dbReference type="NCBI Taxonomy" id="1357716"/>
    <lineage>
        <taxon>Eukaryota</taxon>
        <taxon>Fungi</taxon>
        <taxon>Fungi incertae sedis</taxon>
        <taxon>Chytridiomycota</taxon>
        <taxon>Chytridiomycota incertae sedis</taxon>
        <taxon>Chytridiomycetes</taxon>
        <taxon>Rhizophydiales</taxon>
        <taxon>Rhizophydiales incertae sedis</taxon>
        <taxon>Batrachochytrium</taxon>
    </lineage>
</organism>
<keyword evidence="9 11" id="KW-0482">Metalloprotease</keyword>
<gene>
    <name evidence="12" type="ORF">BASA50_010092</name>
</gene>
<keyword evidence="13" id="KW-1185">Reference proteome</keyword>
<evidence type="ECO:0000313" key="13">
    <source>
        <dbReference type="Proteomes" id="UP001648503"/>
    </source>
</evidence>
<evidence type="ECO:0000256" key="5">
    <source>
        <dbReference type="ARBA" id="ARBA00022670"/>
    </source>
</evidence>
<accession>A0ABQ8EZD1</accession>
<evidence type="ECO:0000313" key="12">
    <source>
        <dbReference type="EMBL" id="KAH6589346.1"/>
    </source>
</evidence>
<dbReference type="CDD" id="cd09596">
    <property type="entry name" value="M36"/>
    <property type="match status" value="1"/>
</dbReference>
<keyword evidence="7 11" id="KW-0378">Hydrolase</keyword>
<evidence type="ECO:0000256" key="10">
    <source>
        <dbReference type="ARBA" id="ARBA00023145"/>
    </source>
</evidence>
<proteinExistence type="inferred from homology"/>
<dbReference type="PRINTS" id="PR00999">
    <property type="entry name" value="FUNGALYSIN"/>
</dbReference>
<dbReference type="EMBL" id="JAFCIX010000466">
    <property type="protein sequence ID" value="KAH6589346.1"/>
    <property type="molecule type" value="Genomic_DNA"/>
</dbReference>
<evidence type="ECO:0000256" key="4">
    <source>
        <dbReference type="ARBA" id="ARBA00022525"/>
    </source>
</evidence>
<keyword evidence="6 11" id="KW-0479">Metal-binding</keyword>
<dbReference type="EC" id="3.4.24.-" evidence="11"/>
<evidence type="ECO:0000256" key="8">
    <source>
        <dbReference type="ARBA" id="ARBA00022833"/>
    </source>
</evidence>
<comment type="cofactor">
    <cofactor evidence="1 11">
        <name>Zn(2+)</name>
        <dbReference type="ChEBI" id="CHEBI:29105"/>
    </cofactor>
</comment>
<dbReference type="Proteomes" id="UP001648503">
    <property type="component" value="Unassembled WGS sequence"/>
</dbReference>
<dbReference type="Gene3D" id="3.10.170.10">
    <property type="match status" value="1"/>
</dbReference>
<comment type="similarity">
    <text evidence="3 11">Belongs to the peptidase M36 family.</text>
</comment>
<comment type="subcellular location">
    <subcellularLocation>
        <location evidence="2 11">Secreted</location>
    </subcellularLocation>
</comment>
<reference evidence="12 13" key="1">
    <citation type="submission" date="2021-02" db="EMBL/GenBank/DDBJ databases">
        <title>Variation within the Batrachochytrium salamandrivorans European outbreak.</title>
        <authorList>
            <person name="Kelly M."/>
            <person name="Pasmans F."/>
            <person name="Shea T.P."/>
            <person name="Munoz J.F."/>
            <person name="Carranza S."/>
            <person name="Cuomo C.A."/>
            <person name="Martel A."/>
        </authorList>
    </citation>
    <scope>NUCLEOTIDE SEQUENCE [LARGE SCALE GENOMIC DNA]</scope>
    <source>
        <strain evidence="12 13">AMFP18/2</strain>
    </source>
</reference>
<evidence type="ECO:0000256" key="2">
    <source>
        <dbReference type="ARBA" id="ARBA00004613"/>
    </source>
</evidence>
<evidence type="ECO:0000256" key="9">
    <source>
        <dbReference type="ARBA" id="ARBA00023049"/>
    </source>
</evidence>
<dbReference type="InterPro" id="IPR001842">
    <property type="entry name" value="Peptidase_M36"/>
</dbReference>
<evidence type="ECO:0000256" key="7">
    <source>
        <dbReference type="ARBA" id="ARBA00022801"/>
    </source>
</evidence>
<keyword evidence="8 11" id="KW-0862">Zinc</keyword>